<protein>
    <submittedName>
        <fullName evidence="2">Uncharacterized protein</fullName>
    </submittedName>
</protein>
<dbReference type="WBParaSite" id="JU765_v2.g2874.t1">
    <property type="protein sequence ID" value="JU765_v2.g2874.t1"/>
    <property type="gene ID" value="JU765_v2.g2874"/>
</dbReference>
<accession>A0AC34R2X1</accession>
<evidence type="ECO:0000313" key="1">
    <source>
        <dbReference type="Proteomes" id="UP000887576"/>
    </source>
</evidence>
<sequence length="299" mass="35249">MFICHHFFQVKGDKTYCASRDDNHLGNVIRCNLQAESSHWEELRDQFFCPKNKSWHFTTVHGGYPPDPNGDKNFTFNDFNEDEFYFSQRCSVHMLFNFHPNNTERLIIDFNITFIDNNDKRCSFKDEISTSSACPWDPEPQYFVCMKLKSWNYSAELVTTIGRLVNSEFSNCTYQVFGRFFVKDYCYIYAELTEPEQEFYPKYKLFKPTMNLLHSIVTYDYFLKENAGDGKCSYIYLQPIDKDSEDDKCSRIANGSKTFSIFNKYRTAVLCTVKDVVDNPTDGKYMKYINDWTQKETVG</sequence>
<reference evidence="2" key="1">
    <citation type="submission" date="2022-11" db="UniProtKB">
        <authorList>
            <consortium name="WormBaseParasite"/>
        </authorList>
    </citation>
    <scope>IDENTIFICATION</scope>
</reference>
<organism evidence="1 2">
    <name type="scientific">Panagrolaimus sp. JU765</name>
    <dbReference type="NCBI Taxonomy" id="591449"/>
    <lineage>
        <taxon>Eukaryota</taxon>
        <taxon>Metazoa</taxon>
        <taxon>Ecdysozoa</taxon>
        <taxon>Nematoda</taxon>
        <taxon>Chromadorea</taxon>
        <taxon>Rhabditida</taxon>
        <taxon>Tylenchina</taxon>
        <taxon>Panagrolaimomorpha</taxon>
        <taxon>Panagrolaimoidea</taxon>
        <taxon>Panagrolaimidae</taxon>
        <taxon>Panagrolaimus</taxon>
    </lineage>
</organism>
<proteinExistence type="predicted"/>
<evidence type="ECO:0000313" key="2">
    <source>
        <dbReference type="WBParaSite" id="JU765_v2.g2874.t1"/>
    </source>
</evidence>
<dbReference type="Proteomes" id="UP000887576">
    <property type="component" value="Unplaced"/>
</dbReference>
<name>A0AC34R2X1_9BILA</name>